<dbReference type="Proteomes" id="UP001497516">
    <property type="component" value="Chromosome 9"/>
</dbReference>
<protein>
    <submittedName>
        <fullName evidence="2">Uncharacterized protein</fullName>
    </submittedName>
</protein>
<feature type="compositionally biased region" description="Polar residues" evidence="1">
    <location>
        <begin position="69"/>
        <end position="78"/>
    </location>
</feature>
<name>A0AAV2GLU9_9ROSI</name>
<gene>
    <name evidence="2" type="ORF">LTRI10_LOCUS50808</name>
</gene>
<evidence type="ECO:0000256" key="1">
    <source>
        <dbReference type="SAM" id="MobiDB-lite"/>
    </source>
</evidence>
<dbReference type="PANTHER" id="PTHR33116:SF86">
    <property type="entry name" value="REVERSE TRANSCRIPTASE DOMAIN-CONTAINING PROTEIN"/>
    <property type="match status" value="1"/>
</dbReference>
<keyword evidence="3" id="KW-1185">Reference proteome</keyword>
<organism evidence="2 3">
    <name type="scientific">Linum trigynum</name>
    <dbReference type="NCBI Taxonomy" id="586398"/>
    <lineage>
        <taxon>Eukaryota</taxon>
        <taxon>Viridiplantae</taxon>
        <taxon>Streptophyta</taxon>
        <taxon>Embryophyta</taxon>
        <taxon>Tracheophyta</taxon>
        <taxon>Spermatophyta</taxon>
        <taxon>Magnoliopsida</taxon>
        <taxon>eudicotyledons</taxon>
        <taxon>Gunneridae</taxon>
        <taxon>Pentapetalae</taxon>
        <taxon>rosids</taxon>
        <taxon>fabids</taxon>
        <taxon>Malpighiales</taxon>
        <taxon>Linaceae</taxon>
        <taxon>Linum</taxon>
    </lineage>
</organism>
<dbReference type="AlphaFoldDB" id="A0AAV2GLU9"/>
<sequence>MDCEKASSQEWGSKAQSNLSLILAAPILLFDQVKGLPRKPMSPSPSTSIDSRRAWVESGFHGKPPSFLRNLTHSSSPQKSRKGSLRKRDTCKLISERLNIPMAQDLGHYLGFPILHGRITMDTYRYIFNRINKHLAGWKADNLSLPRRVRLAMSVLNVIPSYAMQTFVLPAGICDQIDQKIWAFIWGSQQGRRRIHLINWETICLPKDQGGLGLRSARELNAGYHMKLAWTMLTKPEELWVQVLKEKYLKAGPSSVQVRRQSDGSSLWRGLPRIWGLTLSGICWSDSL</sequence>
<reference evidence="2 3" key="1">
    <citation type="submission" date="2024-04" db="EMBL/GenBank/DDBJ databases">
        <authorList>
            <person name="Fracassetti M."/>
        </authorList>
    </citation>
    <scope>NUCLEOTIDE SEQUENCE [LARGE SCALE GENOMIC DNA]</scope>
</reference>
<dbReference type="PANTHER" id="PTHR33116">
    <property type="entry name" value="REVERSE TRANSCRIPTASE ZINC-BINDING DOMAIN-CONTAINING PROTEIN-RELATED-RELATED"/>
    <property type="match status" value="1"/>
</dbReference>
<evidence type="ECO:0000313" key="3">
    <source>
        <dbReference type="Proteomes" id="UP001497516"/>
    </source>
</evidence>
<feature type="region of interest" description="Disordered" evidence="1">
    <location>
        <begin position="66"/>
        <end position="87"/>
    </location>
</feature>
<proteinExistence type="predicted"/>
<accession>A0AAV2GLU9</accession>
<evidence type="ECO:0000313" key="2">
    <source>
        <dbReference type="EMBL" id="CAL1411451.1"/>
    </source>
</evidence>
<dbReference type="EMBL" id="OZ034822">
    <property type="protein sequence ID" value="CAL1411451.1"/>
    <property type="molecule type" value="Genomic_DNA"/>
</dbReference>